<accession>A0A9Q1QS26</accession>
<dbReference type="Proteomes" id="UP001153076">
    <property type="component" value="Unassembled WGS sequence"/>
</dbReference>
<reference evidence="1" key="1">
    <citation type="submission" date="2022-04" db="EMBL/GenBank/DDBJ databases">
        <title>Carnegiea gigantea Genome sequencing and assembly v2.</title>
        <authorList>
            <person name="Copetti D."/>
            <person name="Sanderson M.J."/>
            <person name="Burquez A."/>
            <person name="Wojciechowski M.F."/>
        </authorList>
    </citation>
    <scope>NUCLEOTIDE SEQUENCE</scope>
    <source>
        <strain evidence="1">SGP5-SGP5p</strain>
        <tissue evidence="1">Aerial part</tissue>
    </source>
</reference>
<sequence length="196" mass="22007">MNLEPRRIHFKFFNMSVSQGGSVQIEMFKIQRELSAKPHNSDLYLNEKENNGFFYASIAKRHYDSSISEMQTKQGCVTKDKREIGEILDFLEVASPGMSPCLKVILQGRCLTAKQQTLPLGPVTVVQIKHAMFSIGNCKSPRLDGFGGYFSKNHGILLGRMCAKMSRTSSSMAIVTTSKCHHISYRTKGAQSYEPF</sequence>
<dbReference type="EMBL" id="JAKOGI010000004">
    <property type="protein sequence ID" value="KAJ8452427.1"/>
    <property type="molecule type" value="Genomic_DNA"/>
</dbReference>
<comment type="caution">
    <text evidence="1">The sequence shown here is derived from an EMBL/GenBank/DDBJ whole genome shotgun (WGS) entry which is preliminary data.</text>
</comment>
<evidence type="ECO:0000313" key="1">
    <source>
        <dbReference type="EMBL" id="KAJ8452427.1"/>
    </source>
</evidence>
<protein>
    <submittedName>
        <fullName evidence="1">Uncharacterized protein</fullName>
    </submittedName>
</protein>
<organism evidence="1 2">
    <name type="scientific">Carnegiea gigantea</name>
    <dbReference type="NCBI Taxonomy" id="171969"/>
    <lineage>
        <taxon>Eukaryota</taxon>
        <taxon>Viridiplantae</taxon>
        <taxon>Streptophyta</taxon>
        <taxon>Embryophyta</taxon>
        <taxon>Tracheophyta</taxon>
        <taxon>Spermatophyta</taxon>
        <taxon>Magnoliopsida</taxon>
        <taxon>eudicotyledons</taxon>
        <taxon>Gunneridae</taxon>
        <taxon>Pentapetalae</taxon>
        <taxon>Caryophyllales</taxon>
        <taxon>Cactineae</taxon>
        <taxon>Cactaceae</taxon>
        <taxon>Cactoideae</taxon>
        <taxon>Echinocereeae</taxon>
        <taxon>Carnegiea</taxon>
    </lineage>
</organism>
<gene>
    <name evidence="1" type="ORF">Cgig2_000016</name>
</gene>
<keyword evidence="2" id="KW-1185">Reference proteome</keyword>
<name>A0A9Q1QS26_9CARY</name>
<evidence type="ECO:0000313" key="2">
    <source>
        <dbReference type="Proteomes" id="UP001153076"/>
    </source>
</evidence>
<dbReference type="AlphaFoldDB" id="A0A9Q1QS26"/>
<proteinExistence type="predicted"/>